<dbReference type="EMBL" id="LJZR01000002">
    <property type="protein sequence ID" value="KPQ37247.1"/>
    <property type="molecule type" value="Genomic_DNA"/>
</dbReference>
<sequence length="409" mass="47285">MFSRIRRSIGRFFNKSRKINHEPINKVSLIVIIIVDLFILFNVFVGLDDVSRWPMSPQIAYPCQYSWQEYRNSSISDKDYNRINEVLSVTNEPWQQSYLDAAEGQLGSVSNICLQYEQVEEAVDSPANRDIAQAINNVQAEINSFKDKNSTIRQQYDSTLLEEIAGQPREQSINNVEAAQARAEIEQNDRAIAQRETTLATLKTDLLNTAESQSYLAFLNNDSQFAEVDSGYSRASFWYPSIQLLFQALFLLPLIFLASTIHQFAQRKGYGYVSLISWHLLVIFLIPLIWKVFEFLQIGFLFEWIADVIEVLFGGLQFLWNYVQILLIPIIGFGIIKFLQKVVFNTRIQAANRVQKMRCVSCAKKIRKYDVYCPHCSYPQYQECPSCHNLTYKHLPHCKHCGENQLLDL</sequence>
<protein>
    <recommendedName>
        <fullName evidence="5">Double zinc ribbon</fullName>
    </recommendedName>
</protein>
<feature type="coiled-coil region" evidence="1">
    <location>
        <begin position="128"/>
        <end position="196"/>
    </location>
</feature>
<accession>A0A0P8DK57</accession>
<gene>
    <name evidence="3" type="ORF">HLUCCA11_02105</name>
</gene>
<keyword evidence="1" id="KW-0175">Coiled coil</keyword>
<feature type="transmembrane region" description="Helical" evidence="2">
    <location>
        <begin position="319"/>
        <end position="339"/>
    </location>
</feature>
<dbReference type="STRING" id="1666911.HLUCCA11_02105"/>
<organism evidence="3 4">
    <name type="scientific">Phormidesmis priestleyi Ana</name>
    <dbReference type="NCBI Taxonomy" id="1666911"/>
    <lineage>
        <taxon>Bacteria</taxon>
        <taxon>Bacillati</taxon>
        <taxon>Cyanobacteriota</taxon>
        <taxon>Cyanophyceae</taxon>
        <taxon>Leptolyngbyales</taxon>
        <taxon>Leptolyngbyaceae</taxon>
        <taxon>Phormidesmis</taxon>
    </lineage>
</organism>
<evidence type="ECO:0008006" key="5">
    <source>
        <dbReference type="Google" id="ProtNLM"/>
    </source>
</evidence>
<reference evidence="3 4" key="1">
    <citation type="submission" date="2015-09" db="EMBL/GenBank/DDBJ databases">
        <title>Identification and resolution of microdiversity through metagenomic sequencing of parallel consortia.</title>
        <authorList>
            <person name="Nelson W.C."/>
            <person name="Romine M.F."/>
            <person name="Lindemann S.R."/>
        </authorList>
    </citation>
    <scope>NUCLEOTIDE SEQUENCE [LARGE SCALE GENOMIC DNA]</scope>
    <source>
        <strain evidence="3">Ana</strain>
    </source>
</reference>
<comment type="caution">
    <text evidence="3">The sequence shown here is derived from an EMBL/GenBank/DDBJ whole genome shotgun (WGS) entry which is preliminary data.</text>
</comment>
<evidence type="ECO:0000313" key="4">
    <source>
        <dbReference type="Proteomes" id="UP000050465"/>
    </source>
</evidence>
<dbReference type="PATRIC" id="fig|1666911.3.peg.1651"/>
<feature type="transmembrane region" description="Helical" evidence="2">
    <location>
        <begin position="27"/>
        <end position="47"/>
    </location>
</feature>
<evidence type="ECO:0000313" key="3">
    <source>
        <dbReference type="EMBL" id="KPQ37247.1"/>
    </source>
</evidence>
<keyword evidence="2" id="KW-0472">Membrane</keyword>
<evidence type="ECO:0000256" key="2">
    <source>
        <dbReference type="SAM" id="Phobius"/>
    </source>
</evidence>
<feature type="transmembrane region" description="Helical" evidence="2">
    <location>
        <begin position="237"/>
        <end position="258"/>
    </location>
</feature>
<name>A0A0P8DK57_9CYAN</name>
<keyword evidence="2" id="KW-1133">Transmembrane helix</keyword>
<evidence type="ECO:0000256" key="1">
    <source>
        <dbReference type="SAM" id="Coils"/>
    </source>
</evidence>
<keyword evidence="2" id="KW-0812">Transmembrane</keyword>
<proteinExistence type="predicted"/>
<dbReference type="AlphaFoldDB" id="A0A0P8DK57"/>
<dbReference type="Proteomes" id="UP000050465">
    <property type="component" value="Unassembled WGS sequence"/>
</dbReference>